<dbReference type="GeneID" id="10493994"/>
<dbReference type="RefSeq" id="WP_013738406.1">
    <property type="nucleotide sequence ID" value="NC_015435.1"/>
</dbReference>
<dbReference type="PATRIC" id="fig|1006006.8.peg.1812"/>
<gene>
    <name evidence="2" type="ordered locus">Mcup_1806</name>
</gene>
<reference evidence="2 3" key="1">
    <citation type="journal article" date="2011" name="J. Bacteriol.">
        <title>Complete genome sequence of Metallosphaera cuprina, a metal sulfide-oxidizing archaeon from a hot spring.</title>
        <authorList>
            <person name="Liu L.J."/>
            <person name="You X.Y."/>
            <person name="Zheng H."/>
            <person name="Wang S."/>
            <person name="Jiang C.Y."/>
            <person name="Liu S.J."/>
        </authorList>
    </citation>
    <scope>NUCLEOTIDE SEQUENCE [LARGE SCALE GENOMIC DNA]</scope>
    <source>
        <strain evidence="2 3">Ar-4</strain>
    </source>
</reference>
<feature type="transmembrane region" description="Helical" evidence="1">
    <location>
        <begin position="143"/>
        <end position="163"/>
    </location>
</feature>
<evidence type="ECO:0000313" key="2">
    <source>
        <dbReference type="EMBL" id="AEB95908.1"/>
    </source>
</evidence>
<keyword evidence="1" id="KW-0472">Membrane</keyword>
<keyword evidence="1" id="KW-1133">Transmembrane helix</keyword>
<feature type="transmembrane region" description="Helical" evidence="1">
    <location>
        <begin position="55"/>
        <end position="76"/>
    </location>
</feature>
<dbReference type="KEGG" id="mcn:Mcup_1806"/>
<dbReference type="eggNOG" id="arCOG05999">
    <property type="taxonomic scope" value="Archaea"/>
</dbReference>
<protein>
    <submittedName>
        <fullName evidence="2">Uncharacterized protein</fullName>
    </submittedName>
</protein>
<keyword evidence="1" id="KW-0812">Transmembrane</keyword>
<feature type="transmembrane region" description="Helical" evidence="1">
    <location>
        <begin position="88"/>
        <end position="110"/>
    </location>
</feature>
<dbReference type="HOGENOM" id="CLU_1551727_0_0_2"/>
<feature type="transmembrane region" description="Helical" evidence="1">
    <location>
        <begin position="7"/>
        <end position="26"/>
    </location>
</feature>
<proteinExistence type="predicted"/>
<dbReference type="EMBL" id="CP002656">
    <property type="protein sequence ID" value="AEB95908.1"/>
    <property type="molecule type" value="Genomic_DNA"/>
</dbReference>
<organism evidence="2 3">
    <name type="scientific">Metallosphaera cuprina (strain Ar-4)</name>
    <dbReference type="NCBI Taxonomy" id="1006006"/>
    <lineage>
        <taxon>Archaea</taxon>
        <taxon>Thermoproteota</taxon>
        <taxon>Thermoprotei</taxon>
        <taxon>Sulfolobales</taxon>
        <taxon>Sulfolobaceae</taxon>
        <taxon>Metallosphaera</taxon>
    </lineage>
</organism>
<accession>F4G0U9</accession>
<evidence type="ECO:0000313" key="3">
    <source>
        <dbReference type="Proteomes" id="UP000007812"/>
    </source>
</evidence>
<evidence type="ECO:0000256" key="1">
    <source>
        <dbReference type="SAM" id="Phobius"/>
    </source>
</evidence>
<dbReference type="OrthoDB" id="41808at2157"/>
<dbReference type="STRING" id="1006006.Mcup_1806"/>
<name>F4G0U9_METCR</name>
<dbReference type="Proteomes" id="UP000007812">
    <property type="component" value="Chromosome"/>
</dbReference>
<dbReference type="AlphaFoldDB" id="F4G0U9"/>
<keyword evidence="3" id="KW-1185">Reference proteome</keyword>
<sequence length="172" mass="20263">MKYKITTLYYILATVVTVIPLPWWYYNAGDIIRVEDSPFQILITFLGDRLILSDVITFLLTGFRIYVFVILISYAVQAARGNPKIYSTMFWLPVLYLLDPVILYVLFNFIPQLFDVPMNYPLFFFGTETISSNIKGEQVKIEFVMYPTYVYWLSLATALLYPFSRIEIKRRK</sequence>